<evidence type="ECO:0000313" key="2">
    <source>
        <dbReference type="Proteomes" id="UP000230232"/>
    </source>
</evidence>
<proteinExistence type="predicted"/>
<sequence>MTETKESIWKNLEENIREPGSDEILVILGRLILKSRVDGNHDALIFQWGLKEKALRKIGQLVFHREVFDHLILEKRRSDDHKQWLEERADQAGFYE</sequence>
<name>A0A2H0R506_9BACT</name>
<dbReference type="Proteomes" id="UP000230232">
    <property type="component" value="Unassembled WGS sequence"/>
</dbReference>
<dbReference type="EMBL" id="PCXO01000012">
    <property type="protein sequence ID" value="PIR41104.1"/>
    <property type="molecule type" value="Genomic_DNA"/>
</dbReference>
<accession>A0A2H0R506</accession>
<evidence type="ECO:0000313" key="1">
    <source>
        <dbReference type="EMBL" id="PIR41104.1"/>
    </source>
</evidence>
<organism evidence="1 2">
    <name type="scientific">Candidatus Yanofskybacteria bacterium CG10_big_fil_rev_8_21_14_0_10_46_23</name>
    <dbReference type="NCBI Taxonomy" id="1975098"/>
    <lineage>
        <taxon>Bacteria</taxon>
        <taxon>Candidatus Yanofskyibacteriota</taxon>
    </lineage>
</organism>
<reference evidence="1 2" key="1">
    <citation type="submission" date="2017-09" db="EMBL/GenBank/DDBJ databases">
        <title>Depth-based differentiation of microbial function through sediment-hosted aquifers and enrichment of novel symbionts in the deep terrestrial subsurface.</title>
        <authorList>
            <person name="Probst A.J."/>
            <person name="Ladd B."/>
            <person name="Jarett J.K."/>
            <person name="Geller-Mcgrath D.E."/>
            <person name="Sieber C.M."/>
            <person name="Emerson J.B."/>
            <person name="Anantharaman K."/>
            <person name="Thomas B.C."/>
            <person name="Malmstrom R."/>
            <person name="Stieglmeier M."/>
            <person name="Klingl A."/>
            <person name="Woyke T."/>
            <person name="Ryan C.M."/>
            <person name="Banfield J.F."/>
        </authorList>
    </citation>
    <scope>NUCLEOTIDE SEQUENCE [LARGE SCALE GENOMIC DNA]</scope>
    <source>
        <strain evidence="1">CG10_big_fil_rev_8_21_14_0_10_46_23</strain>
    </source>
</reference>
<gene>
    <name evidence="1" type="ORF">COV31_03105</name>
</gene>
<dbReference type="AlphaFoldDB" id="A0A2H0R506"/>
<protein>
    <submittedName>
        <fullName evidence="1">Uncharacterized protein</fullName>
    </submittedName>
</protein>
<comment type="caution">
    <text evidence="1">The sequence shown here is derived from an EMBL/GenBank/DDBJ whole genome shotgun (WGS) entry which is preliminary data.</text>
</comment>